<evidence type="ECO:0000313" key="3">
    <source>
        <dbReference type="Proteomes" id="UP000721954"/>
    </source>
</evidence>
<dbReference type="SUPFAM" id="SSF51735">
    <property type="entry name" value="NAD(P)-binding Rossmann-fold domains"/>
    <property type="match status" value="1"/>
</dbReference>
<dbReference type="InterPro" id="IPR051604">
    <property type="entry name" value="Ergot_Alk_Oxidoreductase"/>
</dbReference>
<name>A0ABS3Y6K1_9ACTN</name>
<organism evidence="2 3">
    <name type="scientific">Streptomyces smyrnaeus</name>
    <dbReference type="NCBI Taxonomy" id="1387713"/>
    <lineage>
        <taxon>Bacteria</taxon>
        <taxon>Bacillati</taxon>
        <taxon>Actinomycetota</taxon>
        <taxon>Actinomycetes</taxon>
        <taxon>Kitasatosporales</taxon>
        <taxon>Streptomycetaceae</taxon>
        <taxon>Streptomyces</taxon>
    </lineage>
</organism>
<feature type="domain" description="NAD(P)-binding" evidence="1">
    <location>
        <begin position="11"/>
        <end position="106"/>
    </location>
</feature>
<dbReference type="CDD" id="cd05269">
    <property type="entry name" value="TMR_SDR_a"/>
    <property type="match status" value="1"/>
</dbReference>
<dbReference type="Gene3D" id="3.40.50.720">
    <property type="entry name" value="NAD(P)-binding Rossmann-like Domain"/>
    <property type="match status" value="1"/>
</dbReference>
<dbReference type="Proteomes" id="UP000721954">
    <property type="component" value="Unassembled WGS sequence"/>
</dbReference>
<dbReference type="Gene3D" id="3.90.25.10">
    <property type="entry name" value="UDP-galactose 4-epimerase, domain 1"/>
    <property type="match status" value="1"/>
</dbReference>
<evidence type="ECO:0000259" key="1">
    <source>
        <dbReference type="Pfam" id="PF13460"/>
    </source>
</evidence>
<accession>A0ABS3Y6K1</accession>
<dbReference type="GeneID" id="96263638"/>
<comment type="caution">
    <text evidence="2">The sequence shown here is derived from an EMBL/GenBank/DDBJ whole genome shotgun (WGS) entry which is preliminary data.</text>
</comment>
<gene>
    <name evidence="2" type="ORF">JW613_34015</name>
</gene>
<sequence>MSTPGTTLVIGATGTTGSRLASQLAAGGHRVRPAARRATAVAGTRAVRFDWNDPATFAEALDGTDRMYLVPPPGSPEPAAVMMPFLRQARAAGVRRAVLLSSSAIPAGGPAAGQVHQALPGLFDAWAVLRPSWFMQNFSCGHPHARSIRADGTLLTATGEGRVGFVDADDIASVAVHALTSAQAPNTDLVITGPQALSYADVAAVLTEVTGRTVTHRQLTYEQLRDRLAASLPGEFAALLAGLDRAIADGVEDRTTDTVQRLTGRPPRSFRAFAEREMT</sequence>
<protein>
    <submittedName>
        <fullName evidence="2">NAD(P)H-binding protein</fullName>
    </submittedName>
</protein>
<keyword evidence="3" id="KW-1185">Reference proteome</keyword>
<dbReference type="InterPro" id="IPR016040">
    <property type="entry name" value="NAD(P)-bd_dom"/>
</dbReference>
<dbReference type="Pfam" id="PF13460">
    <property type="entry name" value="NAD_binding_10"/>
    <property type="match status" value="1"/>
</dbReference>
<dbReference type="RefSeq" id="WP_209214873.1">
    <property type="nucleotide sequence ID" value="NZ_JAFFZM010000037.1"/>
</dbReference>
<dbReference type="InterPro" id="IPR036291">
    <property type="entry name" value="NAD(P)-bd_dom_sf"/>
</dbReference>
<dbReference type="PANTHER" id="PTHR43162">
    <property type="match status" value="1"/>
</dbReference>
<evidence type="ECO:0000313" key="2">
    <source>
        <dbReference type="EMBL" id="MBO8203261.1"/>
    </source>
</evidence>
<dbReference type="PANTHER" id="PTHR43162:SF1">
    <property type="entry name" value="PRESTALK A DIFFERENTIATION PROTEIN A"/>
    <property type="match status" value="1"/>
</dbReference>
<dbReference type="EMBL" id="JAFFZM010000037">
    <property type="protein sequence ID" value="MBO8203261.1"/>
    <property type="molecule type" value="Genomic_DNA"/>
</dbReference>
<reference evidence="2 3" key="1">
    <citation type="submission" date="2021-02" db="EMBL/GenBank/DDBJ databases">
        <title>Streptomyces spirodelae sp. nov., isolated from duckweed.</title>
        <authorList>
            <person name="Saimee Y."/>
            <person name="Duangmal K."/>
        </authorList>
    </citation>
    <scope>NUCLEOTIDE SEQUENCE [LARGE SCALE GENOMIC DNA]</scope>
    <source>
        <strain evidence="2 3">DSM 42105</strain>
    </source>
</reference>
<proteinExistence type="predicted"/>